<name>A0AAV3U8D5_9ALTE</name>
<dbReference type="Gene3D" id="3.40.50.720">
    <property type="entry name" value="NAD(P)-binding Rossmann-like Domain"/>
    <property type="match status" value="1"/>
</dbReference>
<evidence type="ECO:0000313" key="4">
    <source>
        <dbReference type="Proteomes" id="UP001409585"/>
    </source>
</evidence>
<comment type="caution">
    <text evidence="3">The sequence shown here is derived from an EMBL/GenBank/DDBJ whole genome shotgun (WGS) entry which is preliminary data.</text>
</comment>
<dbReference type="PANTHER" id="PTHR43976">
    <property type="entry name" value="SHORT CHAIN DEHYDROGENASE"/>
    <property type="match status" value="1"/>
</dbReference>
<gene>
    <name evidence="3" type="ORF">GCM10025791_43320</name>
</gene>
<dbReference type="Gene3D" id="3.30.70.100">
    <property type="match status" value="1"/>
</dbReference>
<dbReference type="AlphaFoldDB" id="A0AAV3U8D5"/>
<dbReference type="PRINTS" id="PR00080">
    <property type="entry name" value="SDRFAMILY"/>
</dbReference>
<dbReference type="RefSeq" id="WP_345427250.1">
    <property type="nucleotide sequence ID" value="NZ_AP031496.1"/>
</dbReference>
<dbReference type="CDD" id="cd05374">
    <property type="entry name" value="17beta-HSD-like_SDR_c"/>
    <property type="match status" value="1"/>
</dbReference>
<reference evidence="4" key="1">
    <citation type="journal article" date="2019" name="Int. J. Syst. Evol. Microbiol.">
        <title>The Global Catalogue of Microorganisms (GCM) 10K type strain sequencing project: providing services to taxonomists for standard genome sequencing and annotation.</title>
        <authorList>
            <consortium name="The Broad Institute Genomics Platform"/>
            <consortium name="The Broad Institute Genome Sequencing Center for Infectious Disease"/>
            <person name="Wu L."/>
            <person name="Ma J."/>
        </authorList>
    </citation>
    <scope>NUCLEOTIDE SEQUENCE [LARGE SCALE GENOMIC DNA]</scope>
    <source>
        <strain evidence="4">JCM 19134</strain>
    </source>
</reference>
<sequence length="395" mass="42921">MSKNILITGASRGIGYLTAKTLAKGGHHVIASMRDIKGHNAAIATELAGWAAEHGHSLEVVELDVTSEDSVDSAIQALEERLDIDVLINNAGIMPCGITEAYTPEQVSACLDVNVVGVARTCRAVLPHMRERKSGLLIHISSSSGRLAMPFFGLYCASKWALEAMAESMHYELASFGVESIIVEPGGHGTDLIQSPPAPSDTRCIESYGDIAKAPANIVDMFQGVFAQGDKSTDAQNVADQLAELVDMEGERPIRTTVGHNMGVDQINTRVAPVQAEFIRSFLPMAGIEAQDNRLFVSATITLKPEYYDEGLAALESIIPQTLNEPGCHVFTLMKNKEGNGTLHLFECFEDEQALMLHYEQDYTKAVFAQYEEWLEKPVEVTKMLASSSVTSAQF</sequence>
<dbReference type="PRINTS" id="PR00081">
    <property type="entry name" value="GDHRDH"/>
</dbReference>
<accession>A0AAV3U8D5</accession>
<dbReference type="InterPro" id="IPR036291">
    <property type="entry name" value="NAD(P)-bd_dom_sf"/>
</dbReference>
<dbReference type="SUPFAM" id="SSF51735">
    <property type="entry name" value="NAD(P)-binding Rossmann-fold domains"/>
    <property type="match status" value="1"/>
</dbReference>
<keyword evidence="4" id="KW-1185">Reference proteome</keyword>
<dbReference type="PANTHER" id="PTHR43976:SF9">
    <property type="entry name" value="OXIDOREDUCTASE"/>
    <property type="match status" value="1"/>
</dbReference>
<proteinExistence type="inferred from homology"/>
<dbReference type="InterPro" id="IPR020904">
    <property type="entry name" value="Sc_DH/Rdtase_CS"/>
</dbReference>
<comment type="similarity">
    <text evidence="1">Belongs to the short-chain dehydrogenases/reductases (SDR) family.</text>
</comment>
<protein>
    <recommendedName>
        <fullName evidence="2">ABM domain-containing protein</fullName>
    </recommendedName>
</protein>
<evidence type="ECO:0000256" key="1">
    <source>
        <dbReference type="RuleBase" id="RU000363"/>
    </source>
</evidence>
<organism evidence="3 4">
    <name type="scientific">Halioxenophilus aromaticivorans</name>
    <dbReference type="NCBI Taxonomy" id="1306992"/>
    <lineage>
        <taxon>Bacteria</taxon>
        <taxon>Pseudomonadati</taxon>
        <taxon>Pseudomonadota</taxon>
        <taxon>Gammaproteobacteria</taxon>
        <taxon>Alteromonadales</taxon>
        <taxon>Alteromonadaceae</taxon>
        <taxon>Halioxenophilus</taxon>
    </lineage>
</organism>
<evidence type="ECO:0000259" key="2">
    <source>
        <dbReference type="PROSITE" id="PS51725"/>
    </source>
</evidence>
<dbReference type="EMBL" id="BAABLX010000076">
    <property type="protein sequence ID" value="GAA4958082.1"/>
    <property type="molecule type" value="Genomic_DNA"/>
</dbReference>
<dbReference type="Pfam" id="PF03992">
    <property type="entry name" value="ABM"/>
    <property type="match status" value="1"/>
</dbReference>
<dbReference type="InterPro" id="IPR002347">
    <property type="entry name" value="SDR_fam"/>
</dbReference>
<dbReference type="InterPro" id="IPR051911">
    <property type="entry name" value="SDR_oxidoreductase"/>
</dbReference>
<dbReference type="InterPro" id="IPR007138">
    <property type="entry name" value="ABM_dom"/>
</dbReference>
<dbReference type="InterPro" id="IPR011008">
    <property type="entry name" value="Dimeric_a/b-barrel"/>
</dbReference>
<dbReference type="Proteomes" id="UP001409585">
    <property type="component" value="Unassembled WGS sequence"/>
</dbReference>
<evidence type="ECO:0000313" key="3">
    <source>
        <dbReference type="EMBL" id="GAA4958082.1"/>
    </source>
</evidence>
<dbReference type="PROSITE" id="PS00061">
    <property type="entry name" value="ADH_SHORT"/>
    <property type="match status" value="1"/>
</dbReference>
<feature type="domain" description="ABM" evidence="2">
    <location>
        <begin position="295"/>
        <end position="384"/>
    </location>
</feature>
<dbReference type="SUPFAM" id="SSF54909">
    <property type="entry name" value="Dimeric alpha+beta barrel"/>
    <property type="match status" value="1"/>
</dbReference>
<dbReference type="PROSITE" id="PS51725">
    <property type="entry name" value="ABM"/>
    <property type="match status" value="1"/>
</dbReference>
<dbReference type="Pfam" id="PF00106">
    <property type="entry name" value="adh_short"/>
    <property type="match status" value="1"/>
</dbReference>